<keyword evidence="2" id="KW-1185">Reference proteome</keyword>
<evidence type="ECO:0000313" key="1">
    <source>
        <dbReference type="EMBL" id="SHF33768.1"/>
    </source>
</evidence>
<evidence type="ECO:0000313" key="2">
    <source>
        <dbReference type="Proteomes" id="UP000184368"/>
    </source>
</evidence>
<organism evidence="1 2">
    <name type="scientific">Cnuella takakiae</name>
    <dbReference type="NCBI Taxonomy" id="1302690"/>
    <lineage>
        <taxon>Bacteria</taxon>
        <taxon>Pseudomonadati</taxon>
        <taxon>Bacteroidota</taxon>
        <taxon>Chitinophagia</taxon>
        <taxon>Chitinophagales</taxon>
        <taxon>Chitinophagaceae</taxon>
        <taxon>Cnuella</taxon>
    </lineage>
</organism>
<dbReference type="Proteomes" id="UP000184368">
    <property type="component" value="Unassembled WGS sequence"/>
</dbReference>
<dbReference type="EMBL" id="FQUO01000007">
    <property type="protein sequence ID" value="SHF33768.1"/>
    <property type="molecule type" value="Genomic_DNA"/>
</dbReference>
<protein>
    <submittedName>
        <fullName evidence="1">Uncharacterized protein</fullName>
    </submittedName>
</protein>
<dbReference type="AlphaFoldDB" id="A0A1M5AU18"/>
<proteinExistence type="predicted"/>
<accession>A0A1M5AU18</accession>
<dbReference type="STRING" id="1302690.BUE76_16045"/>
<reference evidence="1 2" key="1">
    <citation type="submission" date="2016-11" db="EMBL/GenBank/DDBJ databases">
        <authorList>
            <person name="Jaros S."/>
            <person name="Januszkiewicz K."/>
            <person name="Wedrychowicz H."/>
        </authorList>
    </citation>
    <scope>NUCLEOTIDE SEQUENCE [LARGE SCALE GENOMIC DNA]</scope>
    <source>
        <strain evidence="1 2">DSM 26897</strain>
    </source>
</reference>
<gene>
    <name evidence="1" type="ORF">SAMN05444008_1079</name>
</gene>
<sequence>MFRAVKTPYQLEVQLKGGTVKVKSLNKNQERGLIERTLARCEEFMAQVFLQEHANQDRLSRLVTHFRNRGWQIQQGAV</sequence>
<name>A0A1M5AU18_9BACT</name>
<dbReference type="OrthoDB" id="9975976at2"/>
<dbReference type="RefSeq" id="WP_073042697.1">
    <property type="nucleotide sequence ID" value="NZ_FQUO01000007.1"/>
</dbReference>